<dbReference type="HOGENOM" id="CLU_022936_2_0_4"/>
<keyword evidence="1" id="KW-0472">Membrane</keyword>
<dbReference type="RefSeq" id="WP_008542839.1">
    <property type="nucleotide sequence ID" value="NZ_JH604988.1"/>
</dbReference>
<keyword evidence="1" id="KW-1133">Transmembrane helix</keyword>
<accession>H3KG71</accession>
<feature type="transmembrane region" description="Helical" evidence="1">
    <location>
        <begin position="317"/>
        <end position="340"/>
    </location>
</feature>
<dbReference type="EMBL" id="AFBQ01000260">
    <property type="protein sequence ID" value="EHY30908.1"/>
    <property type="molecule type" value="Genomic_DNA"/>
</dbReference>
<dbReference type="PATRIC" id="fig|762967.3.peg.1377"/>
<name>H3KG71_9BURK</name>
<feature type="transmembrane region" description="Helical" evidence="1">
    <location>
        <begin position="415"/>
        <end position="443"/>
    </location>
</feature>
<dbReference type="PANTHER" id="PTHR35342">
    <property type="entry name" value="TRICARBOXYLIC TRANSPORT PROTEIN"/>
    <property type="match status" value="1"/>
</dbReference>
<evidence type="ECO:0000313" key="3">
    <source>
        <dbReference type="EMBL" id="EHY30908.1"/>
    </source>
</evidence>
<dbReference type="OrthoDB" id="9781349at2"/>
<protein>
    <submittedName>
        <fullName evidence="3">Membrane protein</fullName>
    </submittedName>
</protein>
<dbReference type="AlphaFoldDB" id="H3KG71"/>
<feature type="transmembrane region" description="Helical" evidence="1">
    <location>
        <begin position="392"/>
        <end position="409"/>
    </location>
</feature>
<dbReference type="STRING" id="762967.HMPREF9440_01750"/>
<organism evidence="3 4">
    <name type="scientific">Sutterella parvirubra YIT 11816</name>
    <dbReference type="NCBI Taxonomy" id="762967"/>
    <lineage>
        <taxon>Bacteria</taxon>
        <taxon>Pseudomonadati</taxon>
        <taxon>Pseudomonadota</taxon>
        <taxon>Betaproteobacteria</taxon>
        <taxon>Burkholderiales</taxon>
        <taxon>Sutterellaceae</taxon>
        <taxon>Sutterella</taxon>
    </lineage>
</organism>
<keyword evidence="4" id="KW-1185">Reference proteome</keyword>
<dbReference type="Pfam" id="PF01970">
    <property type="entry name" value="TctA"/>
    <property type="match status" value="1"/>
</dbReference>
<dbReference type="InterPro" id="IPR002823">
    <property type="entry name" value="DUF112_TM"/>
</dbReference>
<evidence type="ECO:0000256" key="1">
    <source>
        <dbReference type="SAM" id="Phobius"/>
    </source>
</evidence>
<dbReference type="Proteomes" id="UP000004956">
    <property type="component" value="Unassembled WGS sequence"/>
</dbReference>
<sequence length="503" mass="52338">MDIWANLALGWSQAVSLANLAYCLAGVGLGTLVGVLPGLGPVATVAMLLPLTYALDPASALILLAGIYYGAQYGGSTAAILVNIPGEASAVVTCLDGHRLARQGRAGAALGIAALGSFIAGCFSTMLIAAFAEPLTQVAFAFGAREYFSLMILGLTGAVVLASGSLIKAVGMIFVGVLLGLIGMDVQSGALRYVFGLDELMDGIDFVPISMGIYGLAEIARNLEAADRSAAAPSSVGRLLPNKEEWKASAGPIARGTLIGSFLGILPGGGALLSSFASYTLEKKLAGAKANPPFGEGNIRGVAGPESANNAGAQTSFIPMLTLGIPSNAVMALMIGAMMLHDITPGPQVMSSNPELFWGLIVSMWLGNAFLLVLNLPLIGVWVRLLRVPYRLLYPAILLFCAVGVYSVNNSVFDIWLMMGFGVLGWIFAKLGCECAPLLLGFLLGPMLEENFRRALLLSRGDLLTFVESPVSAGLLIASLLLLLIVTVPAIRSGREKAFAEDD</sequence>
<feature type="transmembrane region" description="Helical" evidence="1">
    <location>
        <begin position="152"/>
        <end position="182"/>
    </location>
</feature>
<feature type="domain" description="DUF112" evidence="2">
    <location>
        <begin position="20"/>
        <end position="440"/>
    </location>
</feature>
<dbReference type="PANTHER" id="PTHR35342:SF5">
    <property type="entry name" value="TRICARBOXYLIC TRANSPORT PROTEIN"/>
    <property type="match status" value="1"/>
</dbReference>
<gene>
    <name evidence="3" type="ORF">HMPREF9440_01750</name>
</gene>
<proteinExistence type="predicted"/>
<evidence type="ECO:0000259" key="2">
    <source>
        <dbReference type="Pfam" id="PF01970"/>
    </source>
</evidence>
<evidence type="ECO:0000313" key="4">
    <source>
        <dbReference type="Proteomes" id="UP000004956"/>
    </source>
</evidence>
<reference evidence="3 4" key="1">
    <citation type="submission" date="2011-11" db="EMBL/GenBank/DDBJ databases">
        <authorList>
            <person name="Weinstock G."/>
            <person name="Sodergren E."/>
            <person name="Clifton S."/>
            <person name="Fulton L."/>
            <person name="Fulton B."/>
            <person name="Courtney L."/>
            <person name="Fronick C."/>
            <person name="Harrison M."/>
            <person name="Strong C."/>
            <person name="Farmer C."/>
            <person name="Delahaunty K."/>
            <person name="Markovic C."/>
            <person name="Hall O."/>
            <person name="Minx P."/>
            <person name="Tomlinson C."/>
            <person name="Mitreva M."/>
            <person name="Hou S."/>
            <person name="Chen J."/>
            <person name="Wollam A."/>
            <person name="Pepin K.H."/>
            <person name="Johnson M."/>
            <person name="Bhonagiri V."/>
            <person name="Zhang X."/>
            <person name="Suruliraj S."/>
            <person name="Warren W."/>
            <person name="Chinwalla A."/>
            <person name="Mardis E.R."/>
            <person name="Wilson R.K."/>
        </authorList>
    </citation>
    <scope>NUCLEOTIDE SEQUENCE [LARGE SCALE GENOMIC DNA]</scope>
    <source>
        <strain evidence="3 4">YIT 11816</strain>
    </source>
</reference>
<feature type="transmembrane region" description="Helical" evidence="1">
    <location>
        <begin position="107"/>
        <end position="132"/>
    </location>
</feature>
<feature type="transmembrane region" description="Helical" evidence="1">
    <location>
        <begin position="463"/>
        <end position="486"/>
    </location>
</feature>
<comment type="caution">
    <text evidence="3">The sequence shown here is derived from an EMBL/GenBank/DDBJ whole genome shotgun (WGS) entry which is preliminary data.</text>
</comment>
<feature type="transmembrane region" description="Helical" evidence="1">
    <location>
        <begin position="360"/>
        <end position="385"/>
    </location>
</feature>
<feature type="transmembrane region" description="Helical" evidence="1">
    <location>
        <begin position="19"/>
        <end position="39"/>
    </location>
</feature>
<keyword evidence="1" id="KW-0812">Transmembrane</keyword>